<dbReference type="KEGG" id="tpx:Turpa_3496"/>
<gene>
    <name evidence="1" type="ordered locus">Turpa_3496</name>
</gene>
<evidence type="ECO:0000313" key="1">
    <source>
        <dbReference type="EMBL" id="AFM14133.1"/>
    </source>
</evidence>
<dbReference type="HOGENOM" id="CLU_1958619_0_0_12"/>
<accession>I4BA26</accession>
<dbReference type="Proteomes" id="UP000006048">
    <property type="component" value="Chromosome"/>
</dbReference>
<proteinExistence type="predicted"/>
<dbReference type="STRING" id="869212.Turpa_3496"/>
<keyword evidence="2" id="KW-1185">Reference proteome</keyword>
<dbReference type="AlphaFoldDB" id="I4BA26"/>
<sequence>MKTSKSFSCYTQFKEKTHTKYLIAILGNQGWAERRASHNKFYALRARPLRWVASSGLRGIRSRTTRTPGGVFGRAAASRYDHILTCCEDTASQNVSVKSTLPAMPMRGRKKEEALCAVELAACYFGED</sequence>
<organism evidence="1 2">
    <name type="scientific">Turneriella parva (strain ATCC BAA-1111 / DSM 21527 / NCTC 11395 / H)</name>
    <name type="common">Leptospira parva</name>
    <dbReference type="NCBI Taxonomy" id="869212"/>
    <lineage>
        <taxon>Bacteria</taxon>
        <taxon>Pseudomonadati</taxon>
        <taxon>Spirochaetota</taxon>
        <taxon>Spirochaetia</taxon>
        <taxon>Leptospirales</taxon>
        <taxon>Leptospiraceae</taxon>
        <taxon>Turneriella</taxon>
    </lineage>
</organism>
<protein>
    <submittedName>
        <fullName evidence="1">Uncharacterized protein</fullName>
    </submittedName>
</protein>
<name>I4BA26_TURPD</name>
<dbReference type="EMBL" id="CP002959">
    <property type="protein sequence ID" value="AFM14133.1"/>
    <property type="molecule type" value="Genomic_DNA"/>
</dbReference>
<reference evidence="1 2" key="1">
    <citation type="submission" date="2012-06" db="EMBL/GenBank/DDBJ databases">
        <title>The complete chromosome of genome of Turneriella parva DSM 21527.</title>
        <authorList>
            <consortium name="US DOE Joint Genome Institute (JGI-PGF)"/>
            <person name="Lucas S."/>
            <person name="Han J."/>
            <person name="Lapidus A."/>
            <person name="Bruce D."/>
            <person name="Goodwin L."/>
            <person name="Pitluck S."/>
            <person name="Peters L."/>
            <person name="Kyrpides N."/>
            <person name="Mavromatis K."/>
            <person name="Ivanova N."/>
            <person name="Mikhailova N."/>
            <person name="Chertkov O."/>
            <person name="Detter J.C."/>
            <person name="Tapia R."/>
            <person name="Han C."/>
            <person name="Land M."/>
            <person name="Hauser L."/>
            <person name="Markowitz V."/>
            <person name="Cheng J.-F."/>
            <person name="Hugenholtz P."/>
            <person name="Woyke T."/>
            <person name="Wu D."/>
            <person name="Gronow S."/>
            <person name="Wellnitz S."/>
            <person name="Brambilla E."/>
            <person name="Klenk H.-P."/>
            <person name="Eisen J.A."/>
        </authorList>
    </citation>
    <scope>NUCLEOTIDE SEQUENCE [LARGE SCALE GENOMIC DNA]</scope>
    <source>
        <strain evidence="2">ATCC BAA-1111 / DSM 21527 / NCTC 11395 / H</strain>
    </source>
</reference>
<evidence type="ECO:0000313" key="2">
    <source>
        <dbReference type="Proteomes" id="UP000006048"/>
    </source>
</evidence>